<evidence type="ECO:0000256" key="3">
    <source>
        <dbReference type="ARBA" id="ARBA00006534"/>
    </source>
</evidence>
<reference evidence="10" key="1">
    <citation type="journal article" date="2019" name="bioRxiv">
        <title>Genome diversification in globally distributed novel marine Proteobacteria is linked to environmental adaptation.</title>
        <authorList>
            <person name="Zhou Z."/>
            <person name="Tran P.Q."/>
            <person name="Kieft K."/>
            <person name="Anantharaman K."/>
        </authorList>
    </citation>
    <scope>NUCLEOTIDE SEQUENCE [LARGE SCALE GENOMIC DNA]</scope>
</reference>
<evidence type="ECO:0000256" key="8">
    <source>
        <dbReference type="ARBA" id="ARBA00022825"/>
    </source>
</evidence>
<gene>
    <name evidence="9" type="ORF">EYQ16_02975</name>
</gene>
<dbReference type="Proteomes" id="UP000589516">
    <property type="component" value="Unassembled WGS sequence"/>
</dbReference>
<dbReference type="AlphaFoldDB" id="A0A7C8DD64"/>
<dbReference type="GO" id="GO:0004180">
    <property type="term" value="F:carboxypeptidase activity"/>
    <property type="evidence" value="ECO:0007669"/>
    <property type="project" value="UniProtKB-KW"/>
</dbReference>
<comment type="caution">
    <text evidence="9">The sequence shown here is derived from an EMBL/GenBank/DDBJ whole genome shotgun (WGS) entry which is preliminary data.</text>
</comment>
<evidence type="ECO:0000256" key="1">
    <source>
        <dbReference type="ARBA" id="ARBA00001092"/>
    </source>
</evidence>
<keyword evidence="6" id="KW-0645">Protease</keyword>
<evidence type="ECO:0000256" key="5">
    <source>
        <dbReference type="ARBA" id="ARBA00015719"/>
    </source>
</evidence>
<dbReference type="PANTHER" id="PTHR36175:SF1">
    <property type="entry name" value="CYANOPHYCINASE"/>
    <property type="match status" value="1"/>
</dbReference>
<dbReference type="InterPro" id="IPR011811">
    <property type="entry name" value="Peptidase_S51_cyanophycinase"/>
</dbReference>
<keyword evidence="7 9" id="KW-0378">Hydrolase</keyword>
<accession>A0A7C8DD64</accession>
<dbReference type="NCBIfam" id="TIGR02069">
    <property type="entry name" value="cyanophycinase"/>
    <property type="match status" value="1"/>
</dbReference>
<dbReference type="PIRSF" id="PIRSF032067">
    <property type="entry name" value="Cyanophycinase"/>
    <property type="match status" value="1"/>
</dbReference>
<dbReference type="GO" id="GO:0008241">
    <property type="term" value="F:peptidyl-dipeptidase activity"/>
    <property type="evidence" value="ECO:0007669"/>
    <property type="project" value="UniProtKB-EC"/>
</dbReference>
<dbReference type="SUPFAM" id="SSF52317">
    <property type="entry name" value="Class I glutamine amidotransferase-like"/>
    <property type="match status" value="1"/>
</dbReference>
<dbReference type="EC" id="3.4.15.6" evidence="4"/>
<sequence>MPETTKLFVIGGAEKKGQGARLLRFFFDLCGGAQSRITVISCASQVPLKTGEKYQKIFFGMGAASVKVLPVLSREEANSAEAIELIKQATGIFISGGNQVKVAATIGGTRLDAALARQFRKRIPTGGTSAGASIMSSVMVAGGMPFTYSRRKSIRLSAGLGLIQDVIIDQHFRQRDRIYRLAAGVMSHPRNLGVGIDENTALYIENGTVASVMGEGTVTVLDGGGVAYSSYADGHAGKPISIFGLTMHVLADGDGFDFATRTPIRNGDIGEEIAIPAEEVLQ</sequence>
<proteinExistence type="inferred from homology"/>
<evidence type="ECO:0000256" key="7">
    <source>
        <dbReference type="ARBA" id="ARBA00022801"/>
    </source>
</evidence>
<evidence type="ECO:0000313" key="9">
    <source>
        <dbReference type="EMBL" id="HIG63467.1"/>
    </source>
</evidence>
<dbReference type="InterPro" id="IPR029062">
    <property type="entry name" value="Class_I_gatase-like"/>
</dbReference>
<evidence type="ECO:0000313" key="10">
    <source>
        <dbReference type="Proteomes" id="UP000589516"/>
    </source>
</evidence>
<dbReference type="GO" id="GO:0006508">
    <property type="term" value="P:proteolysis"/>
    <property type="evidence" value="ECO:0007669"/>
    <property type="project" value="UniProtKB-KW"/>
</dbReference>
<name>A0A7C8DD64_9ARCH</name>
<dbReference type="PANTHER" id="PTHR36175">
    <property type="entry name" value="CYANOPHYCINASE"/>
    <property type="match status" value="1"/>
</dbReference>
<comment type="catalytic activity">
    <reaction evidence="1">
        <text>[L-4-(L-arginin-2-N-yl)aspartate](n) + H2O = [L-4-(L-arginin-2-N-yl)aspartate](n-1) + L-4-(L-arginin-2-N-yl)aspartate</text>
        <dbReference type="Rhea" id="RHEA:12845"/>
        <dbReference type="Rhea" id="RHEA-COMP:13728"/>
        <dbReference type="Rhea" id="RHEA-COMP:13734"/>
        <dbReference type="ChEBI" id="CHEBI:15377"/>
        <dbReference type="ChEBI" id="CHEBI:137986"/>
        <dbReference type="ChEBI" id="CHEBI:137991"/>
        <dbReference type="EC" id="3.4.15.6"/>
    </reaction>
</comment>
<comment type="function">
    <text evidence="2">Exopeptidase that catalyzes the hydrolytic cleavage of multi-L-arginyl-poly-L-aspartic acid (cyanophycin; a water-insoluble reserve polymer) into aspartate-arginine dipeptides.</text>
</comment>
<evidence type="ECO:0000256" key="4">
    <source>
        <dbReference type="ARBA" id="ARBA00013115"/>
    </source>
</evidence>
<evidence type="ECO:0000256" key="6">
    <source>
        <dbReference type="ARBA" id="ARBA00022670"/>
    </source>
</evidence>
<dbReference type="GO" id="GO:0008236">
    <property type="term" value="F:serine-type peptidase activity"/>
    <property type="evidence" value="ECO:0007669"/>
    <property type="project" value="UniProtKB-KW"/>
</dbReference>
<comment type="similarity">
    <text evidence="3">Belongs to the peptidase S51 family.</text>
</comment>
<evidence type="ECO:0000256" key="2">
    <source>
        <dbReference type="ARBA" id="ARBA00002039"/>
    </source>
</evidence>
<dbReference type="CDD" id="cd03145">
    <property type="entry name" value="GAT1_cyanophycinase"/>
    <property type="match status" value="1"/>
</dbReference>
<dbReference type="EMBL" id="DUAV01000022">
    <property type="protein sequence ID" value="HIG63467.1"/>
    <property type="molecule type" value="Genomic_DNA"/>
</dbReference>
<dbReference type="Gene3D" id="3.40.50.880">
    <property type="match status" value="1"/>
</dbReference>
<organism evidence="9 10">
    <name type="scientific">Marine Group III euryarchaeote</name>
    <dbReference type="NCBI Taxonomy" id="2173149"/>
    <lineage>
        <taxon>Archaea</taxon>
        <taxon>Methanobacteriati</taxon>
        <taxon>Thermoplasmatota</taxon>
        <taxon>Thermoplasmata</taxon>
        <taxon>Candidatus Thermoprofundales</taxon>
    </lineage>
</organism>
<dbReference type="InterPro" id="IPR005320">
    <property type="entry name" value="Peptidase_S51"/>
</dbReference>
<protein>
    <recommendedName>
        <fullName evidence="5">Cyanophycinase</fullName>
        <ecNumber evidence="4">3.4.15.6</ecNumber>
    </recommendedName>
</protein>
<keyword evidence="8" id="KW-0720">Serine protease</keyword>
<keyword evidence="9" id="KW-0121">Carboxypeptidase</keyword>
<dbReference type="Pfam" id="PF03575">
    <property type="entry name" value="Peptidase_S51"/>
    <property type="match status" value="1"/>
</dbReference>